<dbReference type="AlphaFoldDB" id="A0A7X2PBP4"/>
<proteinExistence type="predicted"/>
<evidence type="ECO:0000313" key="1">
    <source>
        <dbReference type="EMBL" id="MSU05934.1"/>
    </source>
</evidence>
<dbReference type="Proteomes" id="UP000460549">
    <property type="component" value="Unassembled WGS sequence"/>
</dbReference>
<protein>
    <recommendedName>
        <fullName evidence="3">Mg-dependent DNase</fullName>
    </recommendedName>
</protein>
<dbReference type="RefSeq" id="WP_154424859.1">
    <property type="nucleotide sequence ID" value="NZ_VUNN01000005.1"/>
</dbReference>
<dbReference type="InterPro" id="IPR001130">
    <property type="entry name" value="TatD-like"/>
</dbReference>
<sequence>MFDIHAHIGEYNENCLVATSYIEEFDKLSQFKYRAYGSLSFNKEDICVIKEYLKKDEDGLIGEIGLDKRFNIAGQEEFLREAIKLGKANSRPIIFHLVGHYDIFFKLLAELAPIPPFLVHGFTGSYEVAKRIINSGGYISLSPRAQRCKSYKSLLKLPFLLETDLKSGEEEIKTLFLWYNTVSKDIGIKANELEEIIDERRTVFTP</sequence>
<dbReference type="PANTHER" id="PTHR47176">
    <property type="entry name" value="OSJNBA0020J04.13 PROTEIN"/>
    <property type="match status" value="1"/>
</dbReference>
<dbReference type="InterPro" id="IPR032466">
    <property type="entry name" value="Metal_Hydrolase"/>
</dbReference>
<evidence type="ECO:0000313" key="2">
    <source>
        <dbReference type="Proteomes" id="UP000460549"/>
    </source>
</evidence>
<dbReference type="PANTHER" id="PTHR47176:SF1">
    <property type="entry name" value="OS04G0577500 PROTEIN"/>
    <property type="match status" value="1"/>
</dbReference>
<dbReference type="Gene3D" id="3.20.20.140">
    <property type="entry name" value="Metal-dependent hydrolases"/>
    <property type="match status" value="1"/>
</dbReference>
<dbReference type="SUPFAM" id="SSF51556">
    <property type="entry name" value="Metallo-dependent hydrolases"/>
    <property type="match status" value="1"/>
</dbReference>
<keyword evidence="2" id="KW-1185">Reference proteome</keyword>
<dbReference type="GO" id="GO:0016788">
    <property type="term" value="F:hydrolase activity, acting on ester bonds"/>
    <property type="evidence" value="ECO:0007669"/>
    <property type="project" value="InterPro"/>
</dbReference>
<comment type="caution">
    <text evidence="1">The sequence shown here is derived from an EMBL/GenBank/DDBJ whole genome shotgun (WGS) entry which is preliminary data.</text>
</comment>
<organism evidence="1 2">
    <name type="scientific">Bullifex porci</name>
    <dbReference type="NCBI Taxonomy" id="2606638"/>
    <lineage>
        <taxon>Bacteria</taxon>
        <taxon>Pseudomonadati</taxon>
        <taxon>Spirochaetota</taxon>
        <taxon>Spirochaetia</taxon>
        <taxon>Spirochaetales</taxon>
        <taxon>Spirochaetaceae</taxon>
        <taxon>Bullifex</taxon>
    </lineage>
</organism>
<gene>
    <name evidence="1" type="ORF">FYJ80_03960</name>
</gene>
<name>A0A7X2PBP4_9SPIO</name>
<reference evidence="1 2" key="1">
    <citation type="submission" date="2019-08" db="EMBL/GenBank/DDBJ databases">
        <title>In-depth cultivation of the pig gut microbiome towards novel bacterial diversity and tailored functional studies.</title>
        <authorList>
            <person name="Wylensek D."/>
            <person name="Hitch T.C.A."/>
            <person name="Clavel T."/>
        </authorList>
    </citation>
    <scope>NUCLEOTIDE SEQUENCE [LARGE SCALE GENOMIC DNA]</scope>
    <source>
        <strain evidence="1 2">NM-380-WT-3C1</strain>
    </source>
</reference>
<evidence type="ECO:0008006" key="3">
    <source>
        <dbReference type="Google" id="ProtNLM"/>
    </source>
</evidence>
<dbReference type="Pfam" id="PF01026">
    <property type="entry name" value="TatD_DNase"/>
    <property type="match status" value="1"/>
</dbReference>
<dbReference type="EMBL" id="VUNN01000005">
    <property type="protein sequence ID" value="MSU05934.1"/>
    <property type="molecule type" value="Genomic_DNA"/>
</dbReference>
<accession>A0A7X2PBP4</accession>